<dbReference type="SMART" id="SM00028">
    <property type="entry name" value="TPR"/>
    <property type="match status" value="2"/>
</dbReference>
<reference evidence="2" key="1">
    <citation type="submission" date="2020-04" db="EMBL/GenBank/DDBJ databases">
        <authorList>
            <person name="Zhang T."/>
        </authorList>
    </citation>
    <scope>NUCLEOTIDE SEQUENCE</scope>
    <source>
        <strain evidence="2">HKST-UBA01</strain>
    </source>
</reference>
<organism evidence="2 3">
    <name type="scientific">Eiseniibacteriota bacterium</name>
    <dbReference type="NCBI Taxonomy" id="2212470"/>
    <lineage>
        <taxon>Bacteria</taxon>
        <taxon>Candidatus Eiseniibacteriota</taxon>
    </lineage>
</organism>
<sequence length="206" mass="22721">MLSESPVPEPWRMVQELRASAVPYYGTDTSEARAIAARAVELAEILQDDRSRGWGYRALAEALAYSGRIRESEEAYQEAAAAFRRARDGATLGQLLVGRIQVLSLMGRHDAVRRMAAEARRSLAAAGDDAYLARLSVSLGNIHFLRDEYDLALAEYDRALALLPDRDELAVSLGLNRAVALTNVGREEEGLALYDQLEAESRERGL</sequence>
<evidence type="ECO:0000313" key="3">
    <source>
        <dbReference type="Proteomes" id="UP000697710"/>
    </source>
</evidence>
<evidence type="ECO:0000256" key="1">
    <source>
        <dbReference type="PROSITE-ProRule" id="PRU00339"/>
    </source>
</evidence>
<feature type="non-terminal residue" evidence="2">
    <location>
        <position position="206"/>
    </location>
</feature>
<proteinExistence type="predicted"/>
<protein>
    <recommendedName>
        <fullName evidence="4">Tetratricopeptide repeat protein</fullName>
    </recommendedName>
</protein>
<dbReference type="EMBL" id="JAGQHR010000438">
    <property type="protein sequence ID" value="MCA9728640.1"/>
    <property type="molecule type" value="Genomic_DNA"/>
</dbReference>
<dbReference type="PROSITE" id="PS50005">
    <property type="entry name" value="TPR"/>
    <property type="match status" value="1"/>
</dbReference>
<evidence type="ECO:0008006" key="4">
    <source>
        <dbReference type="Google" id="ProtNLM"/>
    </source>
</evidence>
<dbReference type="Gene3D" id="1.25.40.10">
    <property type="entry name" value="Tetratricopeptide repeat domain"/>
    <property type="match status" value="2"/>
</dbReference>
<dbReference type="InterPro" id="IPR011990">
    <property type="entry name" value="TPR-like_helical_dom_sf"/>
</dbReference>
<reference evidence="2" key="2">
    <citation type="journal article" date="2021" name="Microbiome">
        <title>Successional dynamics and alternative stable states in a saline activated sludge microbial community over 9 years.</title>
        <authorList>
            <person name="Wang Y."/>
            <person name="Ye J."/>
            <person name="Ju F."/>
            <person name="Liu L."/>
            <person name="Boyd J.A."/>
            <person name="Deng Y."/>
            <person name="Parks D.H."/>
            <person name="Jiang X."/>
            <person name="Yin X."/>
            <person name="Woodcroft B.J."/>
            <person name="Tyson G.W."/>
            <person name="Hugenholtz P."/>
            <person name="Polz M.F."/>
            <person name="Zhang T."/>
        </authorList>
    </citation>
    <scope>NUCLEOTIDE SEQUENCE</scope>
    <source>
        <strain evidence="2">HKST-UBA01</strain>
    </source>
</reference>
<dbReference type="Proteomes" id="UP000697710">
    <property type="component" value="Unassembled WGS sequence"/>
</dbReference>
<dbReference type="InterPro" id="IPR019734">
    <property type="entry name" value="TPR_rpt"/>
</dbReference>
<comment type="caution">
    <text evidence="2">The sequence shown here is derived from an EMBL/GenBank/DDBJ whole genome shotgun (WGS) entry which is preliminary data.</text>
</comment>
<name>A0A956LZJ6_UNCEI</name>
<evidence type="ECO:0000313" key="2">
    <source>
        <dbReference type="EMBL" id="MCA9728640.1"/>
    </source>
</evidence>
<dbReference type="SUPFAM" id="SSF48452">
    <property type="entry name" value="TPR-like"/>
    <property type="match status" value="1"/>
</dbReference>
<dbReference type="AlphaFoldDB" id="A0A956LZJ6"/>
<keyword evidence="1" id="KW-0802">TPR repeat</keyword>
<accession>A0A956LZJ6</accession>
<feature type="repeat" description="TPR" evidence="1">
    <location>
        <begin position="133"/>
        <end position="166"/>
    </location>
</feature>
<gene>
    <name evidence="2" type="ORF">KC729_13205</name>
</gene>